<feature type="domain" description="PucR C-terminal helix-turn-helix" evidence="1">
    <location>
        <begin position="2"/>
        <end position="30"/>
    </location>
</feature>
<proteinExistence type="predicted"/>
<dbReference type="InterPro" id="IPR025736">
    <property type="entry name" value="PucR_C-HTH_dom"/>
</dbReference>
<organism evidence="2 3">
    <name type="scientific">Mycolicibacterium brumae</name>
    <dbReference type="NCBI Taxonomy" id="85968"/>
    <lineage>
        <taxon>Bacteria</taxon>
        <taxon>Bacillati</taxon>
        <taxon>Actinomycetota</taxon>
        <taxon>Actinomycetes</taxon>
        <taxon>Mycobacteriales</taxon>
        <taxon>Mycobacteriaceae</taxon>
        <taxon>Mycolicibacterium</taxon>
    </lineage>
</organism>
<dbReference type="Gene3D" id="1.10.10.2840">
    <property type="entry name" value="PucR C-terminal helix-turn-helix domain"/>
    <property type="match status" value="1"/>
</dbReference>
<keyword evidence="3" id="KW-1185">Reference proteome</keyword>
<accession>A0A2G5PEN1</accession>
<dbReference type="EMBL" id="PDCN02000003">
    <property type="protein sequence ID" value="PIB76769.1"/>
    <property type="molecule type" value="Genomic_DNA"/>
</dbReference>
<dbReference type="OrthoDB" id="4534407at2"/>
<evidence type="ECO:0000259" key="1">
    <source>
        <dbReference type="Pfam" id="PF13556"/>
    </source>
</evidence>
<dbReference type="Proteomes" id="UP000230551">
    <property type="component" value="Unassembled WGS sequence"/>
</dbReference>
<dbReference type="AlphaFoldDB" id="A0A2G5PEN1"/>
<dbReference type="Pfam" id="PF13556">
    <property type="entry name" value="HTH_30"/>
    <property type="match status" value="1"/>
</dbReference>
<evidence type="ECO:0000313" key="2">
    <source>
        <dbReference type="EMBL" id="PIB76769.1"/>
    </source>
</evidence>
<sequence length="39" mass="4527">MASANLHVHRTTLYYRLSRISDVTGLYLRSRRPSRKGPP</sequence>
<comment type="caution">
    <text evidence="2">The sequence shown here is derived from an EMBL/GenBank/DDBJ whole genome shotgun (WGS) entry which is preliminary data.</text>
</comment>
<dbReference type="InterPro" id="IPR042070">
    <property type="entry name" value="PucR_C-HTH_sf"/>
</dbReference>
<name>A0A2G5PEN1_9MYCO</name>
<gene>
    <name evidence="2" type="ORF">CQY22_003725</name>
</gene>
<protein>
    <submittedName>
        <fullName evidence="2">PucR family transcriptional regulator</fullName>
    </submittedName>
</protein>
<dbReference type="RefSeq" id="WP_090589262.1">
    <property type="nucleotide sequence ID" value="NZ_CP104302.1"/>
</dbReference>
<reference evidence="2 3" key="1">
    <citation type="journal article" date="2017" name="Infect. Genet. Evol.">
        <title>The new phylogeny of the genus Mycobacterium: The old and the news.</title>
        <authorList>
            <person name="Tortoli E."/>
            <person name="Fedrizzi T."/>
            <person name="Meehan C.J."/>
            <person name="Trovato A."/>
            <person name="Grottola A."/>
            <person name="Giacobazzi E."/>
            <person name="Serpini G.F."/>
            <person name="Tagliazucchi S."/>
            <person name="Fabio A."/>
            <person name="Bettua C."/>
            <person name="Bertorelli R."/>
            <person name="Frascaro F."/>
            <person name="De Sanctis V."/>
            <person name="Pecorari M."/>
            <person name="Jousson O."/>
            <person name="Segata N."/>
            <person name="Cirillo D.M."/>
        </authorList>
    </citation>
    <scope>NUCLEOTIDE SEQUENCE [LARGE SCALE GENOMIC DNA]</scope>
    <source>
        <strain evidence="2 3">CIP1034565</strain>
    </source>
</reference>
<evidence type="ECO:0000313" key="3">
    <source>
        <dbReference type="Proteomes" id="UP000230551"/>
    </source>
</evidence>